<dbReference type="Pfam" id="PF17390">
    <property type="entry name" value="Bac_rhamnosid_C"/>
    <property type="match status" value="1"/>
</dbReference>
<comment type="catalytic activity">
    <reaction evidence="1">
        <text>Hydrolysis of terminal non-reducing alpha-L-rhamnose residues in alpha-L-rhamnosides.</text>
        <dbReference type="EC" id="3.2.1.40"/>
    </reaction>
</comment>
<dbReference type="RefSeq" id="WP_344876514.1">
    <property type="nucleotide sequence ID" value="NZ_BAAAZP010000048.1"/>
</dbReference>
<organism evidence="8 9">
    <name type="scientific">Nonomuraea antimicrobica</name>
    <dbReference type="NCBI Taxonomy" id="561173"/>
    <lineage>
        <taxon>Bacteria</taxon>
        <taxon>Bacillati</taxon>
        <taxon>Actinomycetota</taxon>
        <taxon>Actinomycetes</taxon>
        <taxon>Streptosporangiales</taxon>
        <taxon>Streptosporangiaceae</taxon>
        <taxon>Nonomuraea</taxon>
    </lineage>
</organism>
<evidence type="ECO:0000259" key="4">
    <source>
        <dbReference type="Pfam" id="PF05592"/>
    </source>
</evidence>
<dbReference type="InterPro" id="IPR013783">
    <property type="entry name" value="Ig-like_fold"/>
</dbReference>
<dbReference type="Pfam" id="PF17389">
    <property type="entry name" value="Bac_rhamnosid6H"/>
    <property type="match status" value="1"/>
</dbReference>
<evidence type="ECO:0000256" key="3">
    <source>
        <dbReference type="ARBA" id="ARBA00022801"/>
    </source>
</evidence>
<protein>
    <recommendedName>
        <fullName evidence="2">alpha-L-rhamnosidase</fullName>
        <ecNumber evidence="2">3.2.1.40</ecNumber>
    </recommendedName>
</protein>
<dbReference type="Proteomes" id="UP001500902">
    <property type="component" value="Unassembled WGS sequence"/>
</dbReference>
<feature type="domain" description="Alpha-L-rhamnosidase concanavalin-like" evidence="4">
    <location>
        <begin position="329"/>
        <end position="427"/>
    </location>
</feature>
<name>A0ABP7BJP0_9ACTN</name>
<sequence>MQHLTALHVSGPTFEHHREPLGIGESAPRLSWTTVTDLPGWTQAGYEIEICDADGTVLTATGRVESAESVLVPWPGDALGSRERRGARVRVHGRDGSSGDWSEWTWAETGLLEAADWRAKAAGPPAELLGPPDGPALLLRRDFTLRAPIARARLYVTAHGVYEAELNGQVVGDDVLAPGWTSYTYRLRYRTHDVTALLRQGANTIGAALADGWHRGKVGFYGGATGVYGDRTAFVAQLEITYEDGTTDLVTTDEHWRCAPGPVTAASLYNGEKYDARLLPGGWSSPGFDDGAWRPADVLAHDPSRLVAPTGPPVRRIEILRPRKTLTGPAGETILDFGQNVSGRLRIRVQGPAGHTVTLRHAEVLENGGLSLRPLRQAAATDAYTLRGDDAPEEWEPRFTLHGFRYAQIDDWPGQLGEGDVEAVVCHTDMRPVGSFSCSDPDLTRLHENVVWSLRGNYVDLPTDCPQRDERLGWTGDIQVFAPTAAFLYDCAGPLTSWLADLAAEQTALGTVPHYVPWVPLLPAEPAAAWGDAAVIVPWVLYERFGDLGVLRAQYASMKAWVDEIAALAGEGHLWDKGFQFGDWLDPAAPPDDPFKARTDSALVATAYHAWTARIVADTADLLGHAADAARYAELAAAVRRAFVREFVTPSGRLACDTQTAYALALHLDLLDTPAQRERAGRRLVELVAADGHHIGTGFVGTPLVCDALVAVGAYDTAYELLTQRECPSWLYPVTMGATTIWERWDSMLPDGTVNPGEMTSFNHYALGAVADFLHRTVAGLAPAAPGYRRLRVAPRPGGGLTGADASLETPYGPASVSWTRTESTMTITATVPPGATAEIVPPWPDAVAQEVGSGTHTFTGSYRSPDLDRG</sequence>
<dbReference type="Gene3D" id="1.50.10.10">
    <property type="match status" value="1"/>
</dbReference>
<dbReference type="GO" id="GO:0016787">
    <property type="term" value="F:hydrolase activity"/>
    <property type="evidence" value="ECO:0007669"/>
    <property type="project" value="UniProtKB-KW"/>
</dbReference>
<reference evidence="9" key="1">
    <citation type="journal article" date="2019" name="Int. J. Syst. Evol. Microbiol.">
        <title>The Global Catalogue of Microorganisms (GCM) 10K type strain sequencing project: providing services to taxonomists for standard genome sequencing and annotation.</title>
        <authorList>
            <consortium name="The Broad Institute Genomics Platform"/>
            <consortium name="The Broad Institute Genome Sequencing Center for Infectious Disease"/>
            <person name="Wu L."/>
            <person name="Ma J."/>
        </authorList>
    </citation>
    <scope>NUCLEOTIDE SEQUENCE [LARGE SCALE GENOMIC DNA]</scope>
    <source>
        <strain evidence="9">JCM 16904</strain>
    </source>
</reference>
<keyword evidence="3 8" id="KW-0378">Hydrolase</keyword>
<dbReference type="InterPro" id="IPR035396">
    <property type="entry name" value="Bac_rhamnosid6H"/>
</dbReference>
<dbReference type="Gene3D" id="2.60.420.10">
    <property type="entry name" value="Maltose phosphorylase, domain 3"/>
    <property type="match status" value="1"/>
</dbReference>
<dbReference type="PANTHER" id="PTHR33307">
    <property type="entry name" value="ALPHA-RHAMNOSIDASE (EUROFUNG)"/>
    <property type="match status" value="1"/>
</dbReference>
<evidence type="ECO:0000256" key="1">
    <source>
        <dbReference type="ARBA" id="ARBA00001445"/>
    </source>
</evidence>
<dbReference type="PIRSF" id="PIRSF010631">
    <property type="entry name" value="A-rhamnsds"/>
    <property type="match status" value="1"/>
</dbReference>
<dbReference type="EC" id="3.2.1.40" evidence="2"/>
<evidence type="ECO:0000313" key="9">
    <source>
        <dbReference type="Proteomes" id="UP001500902"/>
    </source>
</evidence>
<feature type="domain" description="Alpha-L-rhamnosidase six-hairpin glycosidase" evidence="6">
    <location>
        <begin position="433"/>
        <end position="778"/>
    </location>
</feature>
<keyword evidence="9" id="KW-1185">Reference proteome</keyword>
<evidence type="ECO:0000313" key="8">
    <source>
        <dbReference type="EMBL" id="GAA3661363.1"/>
    </source>
</evidence>
<proteinExistence type="predicted"/>
<feature type="domain" description="Alpha-L-rhamnosidase C-terminal" evidence="7">
    <location>
        <begin position="780"/>
        <end position="850"/>
    </location>
</feature>
<evidence type="ECO:0000256" key="2">
    <source>
        <dbReference type="ARBA" id="ARBA00012652"/>
    </source>
</evidence>
<dbReference type="Pfam" id="PF08531">
    <property type="entry name" value="Bac_rhamnosid_N"/>
    <property type="match status" value="1"/>
</dbReference>
<evidence type="ECO:0000259" key="7">
    <source>
        <dbReference type="Pfam" id="PF17390"/>
    </source>
</evidence>
<gene>
    <name evidence="8" type="ORF">GCM10022224_026080</name>
</gene>
<dbReference type="InterPro" id="IPR013737">
    <property type="entry name" value="Bac_rhamnosid_N"/>
</dbReference>
<dbReference type="EMBL" id="BAAAZP010000048">
    <property type="protein sequence ID" value="GAA3661363.1"/>
    <property type="molecule type" value="Genomic_DNA"/>
</dbReference>
<dbReference type="SUPFAM" id="SSF48208">
    <property type="entry name" value="Six-hairpin glycosidases"/>
    <property type="match status" value="1"/>
</dbReference>
<feature type="domain" description="Bacterial alpha-L-rhamnosidase N-terminal" evidence="5">
    <location>
        <begin position="149"/>
        <end position="318"/>
    </location>
</feature>
<dbReference type="InterPro" id="IPR008902">
    <property type="entry name" value="Rhamnosid_concanavalin"/>
</dbReference>
<dbReference type="InterPro" id="IPR035398">
    <property type="entry name" value="Bac_rhamnosid_C"/>
</dbReference>
<dbReference type="Pfam" id="PF25788">
    <property type="entry name" value="Ig_Rha78A_N"/>
    <property type="match status" value="1"/>
</dbReference>
<dbReference type="InterPro" id="IPR008928">
    <property type="entry name" value="6-hairpin_glycosidase_sf"/>
</dbReference>
<dbReference type="InterPro" id="IPR012341">
    <property type="entry name" value="6hp_glycosidase-like_sf"/>
</dbReference>
<dbReference type="Gene3D" id="2.60.40.10">
    <property type="entry name" value="Immunoglobulins"/>
    <property type="match status" value="1"/>
</dbReference>
<comment type="caution">
    <text evidence="8">The sequence shown here is derived from an EMBL/GenBank/DDBJ whole genome shotgun (WGS) entry which is preliminary data.</text>
</comment>
<accession>A0ABP7BJP0</accession>
<dbReference type="InterPro" id="IPR016007">
    <property type="entry name" value="Alpha_rhamnosid"/>
</dbReference>
<dbReference type="Gene3D" id="2.60.120.260">
    <property type="entry name" value="Galactose-binding domain-like"/>
    <property type="match status" value="2"/>
</dbReference>
<evidence type="ECO:0000259" key="6">
    <source>
        <dbReference type="Pfam" id="PF17389"/>
    </source>
</evidence>
<evidence type="ECO:0000259" key="5">
    <source>
        <dbReference type="Pfam" id="PF08531"/>
    </source>
</evidence>
<dbReference type="PANTHER" id="PTHR33307:SF6">
    <property type="entry name" value="ALPHA-RHAMNOSIDASE (EUROFUNG)-RELATED"/>
    <property type="match status" value="1"/>
</dbReference>
<dbReference type="Pfam" id="PF05592">
    <property type="entry name" value="Bac_rhamnosid"/>
    <property type="match status" value="1"/>
</dbReference>